<dbReference type="PANTHER" id="PTHR30575">
    <property type="entry name" value="PEPTIDASE M20"/>
    <property type="match status" value="1"/>
</dbReference>
<dbReference type="SUPFAM" id="SSF53187">
    <property type="entry name" value="Zn-dependent exopeptidases"/>
    <property type="match status" value="1"/>
</dbReference>
<evidence type="ECO:0000313" key="3">
    <source>
        <dbReference type="Proteomes" id="UP000241462"/>
    </source>
</evidence>
<dbReference type="SUPFAM" id="SSF55031">
    <property type="entry name" value="Bacterial exopeptidase dimerisation domain"/>
    <property type="match status" value="1"/>
</dbReference>
<keyword evidence="3" id="KW-1185">Reference proteome</keyword>
<dbReference type="InterPro" id="IPR011650">
    <property type="entry name" value="Peptidase_M20_dimer"/>
</dbReference>
<gene>
    <name evidence="2" type="ORF">BD289DRAFT_370971</name>
</gene>
<dbReference type="InParanoid" id="A0A2T3A4B6"/>
<dbReference type="Gene3D" id="3.30.70.360">
    <property type="match status" value="1"/>
</dbReference>
<dbReference type="InterPro" id="IPR036264">
    <property type="entry name" value="Bact_exopeptidase_dim_dom"/>
</dbReference>
<dbReference type="InterPro" id="IPR052030">
    <property type="entry name" value="Peptidase_M20/M20A_hydrolases"/>
</dbReference>
<accession>A0A2T3A4B6</accession>
<feature type="domain" description="Peptidase M20 dimerisation" evidence="1">
    <location>
        <begin position="253"/>
        <end position="346"/>
    </location>
</feature>
<reference evidence="2 3" key="1">
    <citation type="journal article" date="2018" name="Mycol. Prog.">
        <title>Coniella lustricola, a new species from submerged detritus.</title>
        <authorList>
            <person name="Raudabaugh D.B."/>
            <person name="Iturriaga T."/>
            <person name="Carver A."/>
            <person name="Mondo S."/>
            <person name="Pangilinan J."/>
            <person name="Lipzen A."/>
            <person name="He G."/>
            <person name="Amirebrahimi M."/>
            <person name="Grigoriev I.V."/>
            <person name="Miller A.N."/>
        </authorList>
    </citation>
    <scope>NUCLEOTIDE SEQUENCE [LARGE SCALE GENOMIC DNA]</scope>
    <source>
        <strain evidence="2 3">B22-T-1</strain>
    </source>
</reference>
<dbReference type="Gene3D" id="3.40.630.10">
    <property type="entry name" value="Zn peptidases"/>
    <property type="match status" value="1"/>
</dbReference>
<dbReference type="InterPro" id="IPR017439">
    <property type="entry name" value="Amidohydrolase"/>
</dbReference>
<evidence type="ECO:0000259" key="1">
    <source>
        <dbReference type="Pfam" id="PF07687"/>
    </source>
</evidence>
<protein>
    <recommendedName>
        <fullName evidence="1">Peptidase M20 dimerisation domain-containing protein</fullName>
    </recommendedName>
</protein>
<dbReference type="Pfam" id="PF07687">
    <property type="entry name" value="M20_dimer"/>
    <property type="match status" value="1"/>
</dbReference>
<dbReference type="FunFam" id="3.30.70.360:FF:000004">
    <property type="entry name" value="Peptidase M20 domain-containing protein 2"/>
    <property type="match status" value="1"/>
</dbReference>
<dbReference type="CDD" id="cd05672">
    <property type="entry name" value="M20_ACY1L2-like"/>
    <property type="match status" value="1"/>
</dbReference>
<dbReference type="NCBIfam" id="TIGR01891">
    <property type="entry name" value="amidohydrolases"/>
    <property type="match status" value="1"/>
</dbReference>
<dbReference type="PANTHER" id="PTHR30575:SF4">
    <property type="entry name" value="PEPTIDASE M20 DOMAIN-CONTAINING PROTEIN 2"/>
    <property type="match status" value="1"/>
</dbReference>
<dbReference type="EMBL" id="KZ678473">
    <property type="protein sequence ID" value="PSR82672.1"/>
    <property type="molecule type" value="Genomic_DNA"/>
</dbReference>
<name>A0A2T3A4B6_9PEZI</name>
<dbReference type="GO" id="GO:0016805">
    <property type="term" value="F:dipeptidase activity"/>
    <property type="evidence" value="ECO:0007669"/>
    <property type="project" value="TreeGrafter"/>
</dbReference>
<dbReference type="OrthoDB" id="6119954at2759"/>
<dbReference type="AlphaFoldDB" id="A0A2T3A4B6"/>
<organism evidence="2 3">
    <name type="scientific">Coniella lustricola</name>
    <dbReference type="NCBI Taxonomy" id="2025994"/>
    <lineage>
        <taxon>Eukaryota</taxon>
        <taxon>Fungi</taxon>
        <taxon>Dikarya</taxon>
        <taxon>Ascomycota</taxon>
        <taxon>Pezizomycotina</taxon>
        <taxon>Sordariomycetes</taxon>
        <taxon>Sordariomycetidae</taxon>
        <taxon>Diaporthales</taxon>
        <taxon>Schizoparmaceae</taxon>
        <taxon>Coniella</taxon>
    </lineage>
</organism>
<evidence type="ECO:0000313" key="2">
    <source>
        <dbReference type="EMBL" id="PSR82672.1"/>
    </source>
</evidence>
<sequence length="501" mass="54414">MAEDSDYVFISRDEFQPVSATVGNNKALKVKAQHHPHLGPEIVQKRSDKPQISRSKKLRLEQANKLKAYSVPIAPYNIGFLKEISCYVDGIAESLWPVNEKIHDNPELGFKEYIAHETLTNFMQTQVGWVVKSSVYGLETAWTAEYDSGRPGPVISFNVEMDALIGIGHSCGHNLIATASLGAALATASIMRSHQPNIPGKIILFGTPAEEGGGGKIKLINAGAYRDHAVDLSLMSHPGSTADCALMRTTAYTSFRVEYFGEEAHAAANPWLGINALDALITAYNALSVLRQQTMPGDIIQGHITHGGAAPNIIHAYAAGVFAVRADTLARLTQLKVKVDACFEAGAVATGARLVVTPLQEYANHVPNRVLARSYTRYWNELVPEKDGEDAYEPPTSKIPLDQDVDQMRGVTRASTDQGNVSYEMPSLHVGFSIVPGPQGQGPHNPEFAEAAGKRDAFYRCLRVSKALAGTALDVLTQRGLLKQVKDAWKADMAQSEKTEV</sequence>
<dbReference type="Proteomes" id="UP000241462">
    <property type="component" value="Unassembled WGS sequence"/>
</dbReference>
<proteinExistence type="predicted"/>